<dbReference type="EMBL" id="BGPR01004478">
    <property type="protein sequence ID" value="GBN00098.1"/>
    <property type="molecule type" value="Genomic_DNA"/>
</dbReference>
<sequence>MCVQASEELHVLLETPVRNQSKEIGVCASVSRFTCVTGTPAAADVSVAQCQFSTADRFFAGVGTCGSSDCSLYTTNGMLQTGFRSVDTNRCVYKGPKSHNMTTVPTGNREHAYLSGGF</sequence>
<name>A0A4Y2KCU2_ARAVE</name>
<gene>
    <name evidence="1" type="ORF">AVEN_170235_1</name>
</gene>
<accession>A0A4Y2KCU2</accession>
<dbReference type="Proteomes" id="UP000499080">
    <property type="component" value="Unassembled WGS sequence"/>
</dbReference>
<reference evidence="1 2" key="1">
    <citation type="journal article" date="2019" name="Sci. Rep.">
        <title>Orb-weaving spider Araneus ventricosus genome elucidates the spidroin gene catalogue.</title>
        <authorList>
            <person name="Kono N."/>
            <person name="Nakamura H."/>
            <person name="Ohtoshi R."/>
            <person name="Moran D.A.P."/>
            <person name="Shinohara A."/>
            <person name="Yoshida Y."/>
            <person name="Fujiwara M."/>
            <person name="Mori M."/>
            <person name="Tomita M."/>
            <person name="Arakawa K."/>
        </authorList>
    </citation>
    <scope>NUCLEOTIDE SEQUENCE [LARGE SCALE GENOMIC DNA]</scope>
</reference>
<evidence type="ECO:0000313" key="1">
    <source>
        <dbReference type="EMBL" id="GBN00098.1"/>
    </source>
</evidence>
<organism evidence="1 2">
    <name type="scientific">Araneus ventricosus</name>
    <name type="common">Orbweaver spider</name>
    <name type="synonym">Epeira ventricosa</name>
    <dbReference type="NCBI Taxonomy" id="182803"/>
    <lineage>
        <taxon>Eukaryota</taxon>
        <taxon>Metazoa</taxon>
        <taxon>Ecdysozoa</taxon>
        <taxon>Arthropoda</taxon>
        <taxon>Chelicerata</taxon>
        <taxon>Arachnida</taxon>
        <taxon>Araneae</taxon>
        <taxon>Araneomorphae</taxon>
        <taxon>Entelegynae</taxon>
        <taxon>Araneoidea</taxon>
        <taxon>Araneidae</taxon>
        <taxon>Araneus</taxon>
    </lineage>
</organism>
<evidence type="ECO:0000313" key="2">
    <source>
        <dbReference type="Proteomes" id="UP000499080"/>
    </source>
</evidence>
<keyword evidence="2" id="KW-1185">Reference proteome</keyword>
<comment type="caution">
    <text evidence="1">The sequence shown here is derived from an EMBL/GenBank/DDBJ whole genome shotgun (WGS) entry which is preliminary data.</text>
</comment>
<proteinExistence type="predicted"/>
<protein>
    <submittedName>
        <fullName evidence="1">Uncharacterized protein</fullName>
    </submittedName>
</protein>
<dbReference type="AlphaFoldDB" id="A0A4Y2KCU2"/>